<dbReference type="EMBL" id="JAHRIQ010080283">
    <property type="protein sequence ID" value="MEQ2246487.1"/>
    <property type="molecule type" value="Genomic_DNA"/>
</dbReference>
<sequence>MHLFYSGTIETAHCYTVKKQITSDIVSTKLFIFYSIYSTVQESFMRTTISRHVKSPAGTPAWGQDSLESAWWLGCSSRDPVGPSPNKRREAIPHGAHHLQGEP</sequence>
<evidence type="ECO:0000313" key="2">
    <source>
        <dbReference type="EMBL" id="MEQ2246487.1"/>
    </source>
</evidence>
<proteinExistence type="predicted"/>
<reference evidence="2 3" key="1">
    <citation type="submission" date="2021-06" db="EMBL/GenBank/DDBJ databases">
        <authorList>
            <person name="Palmer J.M."/>
        </authorList>
    </citation>
    <scope>NUCLEOTIDE SEQUENCE [LARGE SCALE GENOMIC DNA]</scope>
    <source>
        <strain evidence="3">if_2019</strain>
        <tissue evidence="2">Muscle</tissue>
    </source>
</reference>
<organism evidence="2 3">
    <name type="scientific">Ilyodon furcidens</name>
    <name type="common">goldbreast splitfin</name>
    <dbReference type="NCBI Taxonomy" id="33524"/>
    <lineage>
        <taxon>Eukaryota</taxon>
        <taxon>Metazoa</taxon>
        <taxon>Chordata</taxon>
        <taxon>Craniata</taxon>
        <taxon>Vertebrata</taxon>
        <taxon>Euteleostomi</taxon>
        <taxon>Actinopterygii</taxon>
        <taxon>Neopterygii</taxon>
        <taxon>Teleostei</taxon>
        <taxon>Neoteleostei</taxon>
        <taxon>Acanthomorphata</taxon>
        <taxon>Ovalentaria</taxon>
        <taxon>Atherinomorphae</taxon>
        <taxon>Cyprinodontiformes</taxon>
        <taxon>Goodeidae</taxon>
        <taxon>Ilyodon</taxon>
    </lineage>
</organism>
<protein>
    <submittedName>
        <fullName evidence="2">Uncharacterized protein</fullName>
    </submittedName>
</protein>
<accession>A0ABV0URN6</accession>
<evidence type="ECO:0000313" key="3">
    <source>
        <dbReference type="Proteomes" id="UP001482620"/>
    </source>
</evidence>
<keyword evidence="3" id="KW-1185">Reference proteome</keyword>
<feature type="region of interest" description="Disordered" evidence="1">
    <location>
        <begin position="78"/>
        <end position="103"/>
    </location>
</feature>
<gene>
    <name evidence="2" type="ORF">ILYODFUR_039003</name>
</gene>
<evidence type="ECO:0000256" key="1">
    <source>
        <dbReference type="SAM" id="MobiDB-lite"/>
    </source>
</evidence>
<name>A0ABV0URN6_9TELE</name>
<comment type="caution">
    <text evidence="2">The sequence shown here is derived from an EMBL/GenBank/DDBJ whole genome shotgun (WGS) entry which is preliminary data.</text>
</comment>
<dbReference type="Proteomes" id="UP001482620">
    <property type="component" value="Unassembled WGS sequence"/>
</dbReference>